<dbReference type="PaxDb" id="121845-A0A3Q0JC62"/>
<proteinExistence type="predicted"/>
<dbReference type="GeneID" id="113470362"/>
<protein>
    <submittedName>
        <fullName evidence="2">Uncharacterized protein LOC113470362</fullName>
    </submittedName>
</protein>
<dbReference type="AlphaFoldDB" id="A0A3Q0JC62"/>
<keyword evidence="1" id="KW-1185">Reference proteome</keyword>
<evidence type="ECO:0000313" key="2">
    <source>
        <dbReference type="RefSeq" id="XP_026684528.1"/>
    </source>
</evidence>
<accession>A0A3Q0JC62</accession>
<dbReference type="Proteomes" id="UP000079169">
    <property type="component" value="Unplaced"/>
</dbReference>
<reference evidence="2" key="1">
    <citation type="submission" date="2025-08" db="UniProtKB">
        <authorList>
            <consortium name="RefSeq"/>
        </authorList>
    </citation>
    <scope>IDENTIFICATION</scope>
</reference>
<evidence type="ECO:0000313" key="1">
    <source>
        <dbReference type="Proteomes" id="UP000079169"/>
    </source>
</evidence>
<feature type="non-terminal residue" evidence="2">
    <location>
        <position position="148"/>
    </location>
</feature>
<dbReference type="KEGG" id="dci:113470362"/>
<sequence>MCLMKAVHKFIVAHTFDDSSVFTEKDNLNYLNVSLRNKIYEMNGVMKLARDRRIKNRDQNVIRDTSEFMKRLILAYVNDKVEETFIINLNVAPDVQFIFQVCKSLYEPLKTELENEKMELARQLRLDYIRRIKAPGQLEEEGEDHYFS</sequence>
<organism evidence="1 2">
    <name type="scientific">Diaphorina citri</name>
    <name type="common">Asian citrus psyllid</name>
    <dbReference type="NCBI Taxonomy" id="121845"/>
    <lineage>
        <taxon>Eukaryota</taxon>
        <taxon>Metazoa</taxon>
        <taxon>Ecdysozoa</taxon>
        <taxon>Arthropoda</taxon>
        <taxon>Hexapoda</taxon>
        <taxon>Insecta</taxon>
        <taxon>Pterygota</taxon>
        <taxon>Neoptera</taxon>
        <taxon>Paraneoptera</taxon>
        <taxon>Hemiptera</taxon>
        <taxon>Sternorrhyncha</taxon>
        <taxon>Psylloidea</taxon>
        <taxon>Psyllidae</taxon>
        <taxon>Diaphorininae</taxon>
        <taxon>Diaphorina</taxon>
    </lineage>
</organism>
<gene>
    <name evidence="2" type="primary">LOC113470362</name>
</gene>
<name>A0A3Q0JC62_DIACI</name>
<dbReference type="RefSeq" id="XP_026684528.1">
    <property type="nucleotide sequence ID" value="XM_026828727.1"/>
</dbReference>